<comment type="cofactor">
    <cofactor evidence="6">
        <name>heme</name>
        <dbReference type="ChEBI" id="CHEBI:30413"/>
    </cofactor>
</comment>
<dbReference type="PANTHER" id="PTHR24302:SF15">
    <property type="entry name" value="FATTY-ACID PEROXYGENASE"/>
    <property type="match status" value="1"/>
</dbReference>
<dbReference type="AlphaFoldDB" id="A0AAU7VJX3"/>
<dbReference type="SUPFAM" id="SSF48264">
    <property type="entry name" value="Cytochrome P450"/>
    <property type="match status" value="1"/>
</dbReference>
<evidence type="ECO:0000256" key="4">
    <source>
        <dbReference type="ARBA" id="ARBA00023002"/>
    </source>
</evidence>
<evidence type="ECO:0000256" key="1">
    <source>
        <dbReference type="ARBA" id="ARBA00010617"/>
    </source>
</evidence>
<dbReference type="Pfam" id="PF00067">
    <property type="entry name" value="p450"/>
    <property type="match status" value="1"/>
</dbReference>
<keyword evidence="3 6" id="KW-0479">Metal-binding</keyword>
<keyword evidence="4" id="KW-0560">Oxidoreductase</keyword>
<evidence type="ECO:0000313" key="7">
    <source>
        <dbReference type="EMBL" id="XBX74251.1"/>
    </source>
</evidence>
<dbReference type="RefSeq" id="WP_350343005.1">
    <property type="nucleotide sequence ID" value="NZ_CP158367.1"/>
</dbReference>
<dbReference type="Gene3D" id="1.10.630.10">
    <property type="entry name" value="Cytochrome P450"/>
    <property type="match status" value="1"/>
</dbReference>
<keyword evidence="2 6" id="KW-0349">Heme</keyword>
<feature type="binding site" description="axial binding residue" evidence="6">
    <location>
        <position position="362"/>
    </location>
    <ligand>
        <name>heme</name>
        <dbReference type="ChEBI" id="CHEBI:30413"/>
    </ligand>
    <ligandPart>
        <name>Fe</name>
        <dbReference type="ChEBI" id="CHEBI:18248"/>
    </ligandPart>
</feature>
<dbReference type="InterPro" id="IPR036396">
    <property type="entry name" value="Cyt_P450_sf"/>
</dbReference>
<name>A0AAU7VJX3_9FIRM</name>
<dbReference type="EMBL" id="CP158367">
    <property type="protein sequence ID" value="XBX74251.1"/>
    <property type="molecule type" value="Genomic_DNA"/>
</dbReference>
<evidence type="ECO:0000256" key="2">
    <source>
        <dbReference type="ARBA" id="ARBA00022617"/>
    </source>
</evidence>
<dbReference type="GO" id="GO:0016705">
    <property type="term" value="F:oxidoreductase activity, acting on paired donors, with incorporation or reduction of molecular oxygen"/>
    <property type="evidence" value="ECO:0007669"/>
    <property type="project" value="InterPro"/>
</dbReference>
<dbReference type="GO" id="GO:0020037">
    <property type="term" value="F:heme binding"/>
    <property type="evidence" value="ECO:0007669"/>
    <property type="project" value="InterPro"/>
</dbReference>
<dbReference type="InterPro" id="IPR001128">
    <property type="entry name" value="Cyt_P450"/>
</dbReference>
<dbReference type="InterPro" id="IPR050705">
    <property type="entry name" value="Cytochrome_P450_3A"/>
</dbReference>
<reference evidence="7" key="2">
    <citation type="submission" date="2024-06" db="EMBL/GenBank/DDBJ databases">
        <authorList>
            <person name="Petrova K.O."/>
            <person name="Toshchakov S.V."/>
            <person name="Boltjanskaja Y.V."/>
            <person name="Kevbrin V."/>
        </authorList>
    </citation>
    <scope>NUCLEOTIDE SEQUENCE</scope>
    <source>
        <strain evidence="7">Z-910T</strain>
    </source>
</reference>
<dbReference type="GO" id="GO:0005506">
    <property type="term" value="F:iron ion binding"/>
    <property type="evidence" value="ECO:0007669"/>
    <property type="project" value="InterPro"/>
</dbReference>
<evidence type="ECO:0000256" key="6">
    <source>
        <dbReference type="PIRSR" id="PIRSR602401-1"/>
    </source>
</evidence>
<dbReference type="InterPro" id="IPR002401">
    <property type="entry name" value="Cyt_P450_E_grp-I"/>
</dbReference>
<sequence>MPNSNVPVVSASEGIKDLFTSGYNFISSNTEQHGSDIFEFVFMGQKVVCISGEAGAKLFYDPEKFQRTGAIPMRVQNTLFGVDAIHTMDGESHYHRKQLFLSLTKDQEKKVSQIITKNWESQVSRWLKSNNIVLFDEAKDVLCSTAFNWAGIIIPDNEVKKRADELIAMVDALGGLGPRYYVGKASRLKTEKWIIKVIENVRRGRLKAKEGTPLYELSFYKELDGKELSSQMAAVELLNIIRPMVAVSILITFAALALYENPEHKKKLLLDSNFKNMFVQEVRRHYPFVPVLGARVRKGFNWKGYEFKEKMLVVLDVYGINHDRRIWDNPHKFYPERFNNFENSLYNFIPQGGGNPSITHRCPAEKITLEIMKATLDFLVNKISYDVPKQDLSYSLKRVPSLPKSGFIFTNVTWK</sequence>
<reference evidence="7" key="1">
    <citation type="journal article" date="2013" name="Extremophiles">
        <title>Proteinivorax tanatarense gen. nov., sp. nov., an anaerobic, haloalkaliphilic, proteolytic bacterium isolated from a decaying algal bloom, and proposal of Proteinivoraceae fam. nov.</title>
        <authorList>
            <person name="Kevbrin V."/>
            <person name="Boltyanskaya Y."/>
            <person name="Zhilina T."/>
            <person name="Kolganova T."/>
            <person name="Lavrentjeva E."/>
            <person name="Kuznetsov B."/>
        </authorList>
    </citation>
    <scope>NUCLEOTIDE SEQUENCE</scope>
    <source>
        <strain evidence="7">Z-910T</strain>
    </source>
</reference>
<accession>A0AAU7VJX3</accession>
<protein>
    <submittedName>
        <fullName evidence="7">Cytochrome P450</fullName>
    </submittedName>
</protein>
<dbReference type="GO" id="GO:0004497">
    <property type="term" value="F:monooxygenase activity"/>
    <property type="evidence" value="ECO:0007669"/>
    <property type="project" value="InterPro"/>
</dbReference>
<evidence type="ECO:0000256" key="5">
    <source>
        <dbReference type="ARBA" id="ARBA00023004"/>
    </source>
</evidence>
<dbReference type="CDD" id="cd11067">
    <property type="entry name" value="CYP152"/>
    <property type="match status" value="1"/>
</dbReference>
<proteinExistence type="inferred from homology"/>
<dbReference type="PRINTS" id="PR00463">
    <property type="entry name" value="EP450I"/>
</dbReference>
<evidence type="ECO:0000256" key="3">
    <source>
        <dbReference type="ARBA" id="ARBA00022723"/>
    </source>
</evidence>
<keyword evidence="5 6" id="KW-0408">Iron</keyword>
<organism evidence="7">
    <name type="scientific">Proteinivorax tanatarense</name>
    <dbReference type="NCBI Taxonomy" id="1260629"/>
    <lineage>
        <taxon>Bacteria</taxon>
        <taxon>Bacillati</taxon>
        <taxon>Bacillota</taxon>
        <taxon>Clostridia</taxon>
        <taxon>Eubacteriales</taxon>
        <taxon>Proteinivoracaceae</taxon>
        <taxon>Proteinivorax</taxon>
    </lineage>
</organism>
<comment type="similarity">
    <text evidence="1">Belongs to the cytochrome P450 family.</text>
</comment>
<gene>
    <name evidence="7" type="ORF">PRVXT_002281</name>
</gene>
<dbReference type="PANTHER" id="PTHR24302">
    <property type="entry name" value="CYTOCHROME P450 FAMILY 3"/>
    <property type="match status" value="1"/>
</dbReference>